<comment type="caution">
    <text evidence="1">The sequence shown here is derived from an EMBL/GenBank/DDBJ whole genome shotgun (WGS) entry which is preliminary data.</text>
</comment>
<evidence type="ECO:0000313" key="1">
    <source>
        <dbReference type="EMBL" id="EIM74842.1"/>
    </source>
</evidence>
<name>I5BZ40_9BACT</name>
<accession>I5BZ40</accession>
<reference evidence="1 2" key="1">
    <citation type="submission" date="2012-05" db="EMBL/GenBank/DDBJ databases">
        <title>Genome sequence of Nitritalea halalkaliphila LW7.</title>
        <authorList>
            <person name="Jangir P.K."/>
            <person name="Singh A."/>
            <person name="Shivaji S."/>
            <person name="Sharma R."/>
        </authorList>
    </citation>
    <scope>NUCLEOTIDE SEQUENCE [LARGE SCALE GENOMIC DNA]</scope>
    <source>
        <strain evidence="1 2">LW7</strain>
    </source>
</reference>
<dbReference type="AlphaFoldDB" id="I5BZ40"/>
<organism evidence="1 2">
    <name type="scientific">Nitritalea halalkaliphila LW7</name>
    <dbReference type="NCBI Taxonomy" id="1189621"/>
    <lineage>
        <taxon>Bacteria</taxon>
        <taxon>Pseudomonadati</taxon>
        <taxon>Bacteroidota</taxon>
        <taxon>Cytophagia</taxon>
        <taxon>Cytophagales</taxon>
        <taxon>Cyclobacteriaceae</taxon>
        <taxon>Nitritalea</taxon>
    </lineage>
</organism>
<sequence length="181" mass="20685">MKGIFLAGILCLLLVDTKAYGQQADILDVELGYQFINSTLVKGTTKFDLSDQARFGMGQDDMNYVLEDTLFTDEDKDYILRQLAALEDFTWKAGKIAGANVLSRQMIDEEFKEGDFWEKFNAKYGNCITSWSFPIFTKSREYVISYNWTQCGYLSGSGSVDLYKFELGKWIFVKSYMQGVS</sequence>
<gene>
    <name evidence="1" type="ORF">A3SI_14941</name>
</gene>
<proteinExistence type="predicted"/>
<dbReference type="Proteomes" id="UP000005551">
    <property type="component" value="Unassembled WGS sequence"/>
</dbReference>
<dbReference type="OrthoDB" id="1120813at2"/>
<dbReference type="RefSeq" id="WP_009056276.1">
    <property type="nucleotide sequence ID" value="NZ_AJYA01000038.1"/>
</dbReference>
<keyword evidence="2" id="KW-1185">Reference proteome</keyword>
<evidence type="ECO:0000313" key="2">
    <source>
        <dbReference type="Proteomes" id="UP000005551"/>
    </source>
</evidence>
<dbReference type="EMBL" id="AJYA01000038">
    <property type="protein sequence ID" value="EIM74842.1"/>
    <property type="molecule type" value="Genomic_DNA"/>
</dbReference>
<protein>
    <submittedName>
        <fullName evidence="1">Uncharacterized protein</fullName>
    </submittedName>
</protein>